<accession>A0A1N6ERB2</accession>
<gene>
    <name evidence="1" type="ORF">SAMN05878438_3714</name>
</gene>
<dbReference type="Proteomes" id="UP000185024">
    <property type="component" value="Unassembled WGS sequence"/>
</dbReference>
<dbReference type="InterPro" id="IPR029021">
    <property type="entry name" value="Prot-tyrosine_phosphatase-like"/>
</dbReference>
<reference evidence="1 2" key="1">
    <citation type="submission" date="2016-11" db="EMBL/GenBank/DDBJ databases">
        <authorList>
            <person name="Jaros S."/>
            <person name="Januszkiewicz K."/>
            <person name="Wedrychowicz H."/>
        </authorList>
    </citation>
    <scope>NUCLEOTIDE SEQUENCE [LARGE SCALE GENOMIC DNA]</scope>
    <source>
        <strain evidence="1 2">ACAM 239</strain>
    </source>
</reference>
<dbReference type="Gene3D" id="3.90.190.10">
    <property type="entry name" value="Protein tyrosine phosphatase superfamily"/>
    <property type="match status" value="1"/>
</dbReference>
<dbReference type="GeneID" id="97278338"/>
<evidence type="ECO:0000313" key="2">
    <source>
        <dbReference type="Proteomes" id="UP000185024"/>
    </source>
</evidence>
<evidence type="ECO:0000313" key="1">
    <source>
        <dbReference type="EMBL" id="SIN87022.1"/>
    </source>
</evidence>
<proteinExistence type="predicted"/>
<dbReference type="SUPFAM" id="SSF52799">
    <property type="entry name" value="(Phosphotyrosine protein) phosphatases II"/>
    <property type="match status" value="1"/>
</dbReference>
<sequence>MITSIEYTSRRDIERRQATTDTVVLSIHGIDERSPRLARGWGDVLSMQFDDVVPGEGFGCEEPMTPDDARRISAWIGHWAQARQPVKLLIHCNAGVSRSAAVALWASHALRRPAQGVEGDGRDANPHVRSLLAQVAA</sequence>
<dbReference type="PROSITE" id="PS00383">
    <property type="entry name" value="TYR_PHOSPHATASE_1"/>
    <property type="match status" value="1"/>
</dbReference>
<evidence type="ECO:0008006" key="3">
    <source>
        <dbReference type="Google" id="ProtNLM"/>
    </source>
</evidence>
<dbReference type="InterPro" id="IPR016130">
    <property type="entry name" value="Tyr_Pase_AS"/>
</dbReference>
<organism evidence="1 2">
    <name type="scientific">Vreelandella aquamarina</name>
    <dbReference type="NCBI Taxonomy" id="77097"/>
    <lineage>
        <taxon>Bacteria</taxon>
        <taxon>Pseudomonadati</taxon>
        <taxon>Pseudomonadota</taxon>
        <taxon>Gammaproteobacteria</taxon>
        <taxon>Oceanospirillales</taxon>
        <taxon>Halomonadaceae</taxon>
        <taxon>Vreelandella</taxon>
    </lineage>
</organism>
<dbReference type="AlphaFoldDB" id="A0A1N6ERB2"/>
<protein>
    <recommendedName>
        <fullName evidence="3">Tyrosine specific protein phosphatases domain-containing protein</fullName>
    </recommendedName>
</protein>
<name>A0A1N6ERB2_9GAMM</name>
<dbReference type="EMBL" id="FSQX01000002">
    <property type="protein sequence ID" value="SIN87022.1"/>
    <property type="molecule type" value="Genomic_DNA"/>
</dbReference>
<dbReference type="RefSeq" id="WP_022524139.1">
    <property type="nucleotide sequence ID" value="NZ_BJOI01000089.1"/>
</dbReference>